<accession>A0AAV7ZK50</accession>
<dbReference type="AlphaFoldDB" id="A0AAV7ZK50"/>
<evidence type="ECO:0000313" key="1">
    <source>
        <dbReference type="EMBL" id="KAJ3440365.1"/>
    </source>
</evidence>
<protein>
    <submittedName>
        <fullName evidence="1">Uncharacterized protein</fullName>
    </submittedName>
</protein>
<evidence type="ECO:0000313" key="2">
    <source>
        <dbReference type="Proteomes" id="UP001146793"/>
    </source>
</evidence>
<gene>
    <name evidence="1" type="ORF">M0812_16423</name>
</gene>
<sequence length="501" mass="59950">MKTRSSICCKQWCLYNDSEHLIPVKGRLYNLINAHRQNKFNYLSEFLNPEVCQYSVKNLKIHQKCYNDLSKSFCSFNKIEINGKKYFCGKRFYECDLIGGATLKLARMFNINLTSDLICSRHKRLLSNLKIKKLYPRVKKENKTQENQKYLNVDDLSGSIDCLEEYIHDKEGYYFQGDQIIETITISDTEVSTDSESNSEIEELNSDFTISNTSFNDHSKTEWWREMQYNYGISELLEDTDDDSDYVEILEKEYFKSKIDVNLQNNKPINKNKKKKKRKETVKNKLKEFQIPKNKEDINQNIINFQTNLTDFNSENHEHKILFQDFNKSSKPQFKYFSKQPRLKYSDYIQEKSLQKDLFEWKIRSNTPNNHFCELIKIIKEYCPDKELFSTPKVIRKQILNKIGYYNVYNYYHINETQKSPRSINTVKLRWDKKLENNVKKEHTSEVPYITITTWLDLILQSKLKNYLLNKKDENSNKSVDGFEFQPMEFFDTEKFKKIQY</sequence>
<reference evidence="1" key="1">
    <citation type="submission" date="2022-08" db="EMBL/GenBank/DDBJ databases">
        <title>Novel sulphate-reducing endosymbionts in the free-living metamonad Anaeramoeba.</title>
        <authorList>
            <person name="Jerlstrom-Hultqvist J."/>
            <person name="Cepicka I."/>
            <person name="Gallot-Lavallee L."/>
            <person name="Salas-Leiva D."/>
            <person name="Curtis B.A."/>
            <person name="Zahonova K."/>
            <person name="Pipaliya S."/>
            <person name="Dacks J."/>
            <person name="Roger A.J."/>
        </authorList>
    </citation>
    <scope>NUCLEOTIDE SEQUENCE</scope>
    <source>
        <strain evidence="1">Busselton2</strain>
    </source>
</reference>
<organism evidence="1 2">
    <name type="scientific">Anaeramoeba flamelloides</name>
    <dbReference type="NCBI Taxonomy" id="1746091"/>
    <lineage>
        <taxon>Eukaryota</taxon>
        <taxon>Metamonada</taxon>
        <taxon>Anaeramoebidae</taxon>
        <taxon>Anaeramoeba</taxon>
    </lineage>
</organism>
<dbReference type="Proteomes" id="UP001146793">
    <property type="component" value="Unassembled WGS sequence"/>
</dbReference>
<proteinExistence type="predicted"/>
<dbReference type="EMBL" id="JANTQA010000032">
    <property type="protein sequence ID" value="KAJ3440365.1"/>
    <property type="molecule type" value="Genomic_DNA"/>
</dbReference>
<comment type="caution">
    <text evidence="1">The sequence shown here is derived from an EMBL/GenBank/DDBJ whole genome shotgun (WGS) entry which is preliminary data.</text>
</comment>
<name>A0AAV7ZK50_9EUKA</name>